<feature type="region of interest" description="Disordered" evidence="8">
    <location>
        <begin position="1"/>
        <end position="33"/>
    </location>
</feature>
<feature type="transmembrane region" description="Helical" evidence="9">
    <location>
        <begin position="140"/>
        <end position="157"/>
    </location>
</feature>
<comment type="similarity">
    <text evidence="7">Belongs to the major facilitator superfamily. Allantoate permease family.</text>
</comment>
<evidence type="ECO:0000256" key="5">
    <source>
        <dbReference type="ARBA" id="ARBA00022989"/>
    </source>
</evidence>
<keyword evidence="12" id="KW-1185">Reference proteome</keyword>
<gene>
    <name evidence="11" type="ORF">RRF57_006871</name>
</gene>
<dbReference type="PROSITE" id="PS50850">
    <property type="entry name" value="MFS"/>
    <property type="match status" value="1"/>
</dbReference>
<feature type="transmembrane region" description="Helical" evidence="9">
    <location>
        <begin position="201"/>
        <end position="223"/>
    </location>
</feature>
<evidence type="ECO:0000256" key="8">
    <source>
        <dbReference type="SAM" id="MobiDB-lite"/>
    </source>
</evidence>
<dbReference type="InterPro" id="IPR011701">
    <property type="entry name" value="MFS"/>
</dbReference>
<organism evidence="11 12">
    <name type="scientific">Xylaria bambusicola</name>
    <dbReference type="NCBI Taxonomy" id="326684"/>
    <lineage>
        <taxon>Eukaryota</taxon>
        <taxon>Fungi</taxon>
        <taxon>Dikarya</taxon>
        <taxon>Ascomycota</taxon>
        <taxon>Pezizomycotina</taxon>
        <taxon>Sordariomycetes</taxon>
        <taxon>Xylariomycetidae</taxon>
        <taxon>Xylariales</taxon>
        <taxon>Xylariaceae</taxon>
        <taxon>Xylaria</taxon>
    </lineage>
</organism>
<accession>A0AAN7UR14</accession>
<dbReference type="InterPro" id="IPR036259">
    <property type="entry name" value="MFS_trans_sf"/>
</dbReference>
<evidence type="ECO:0000259" key="10">
    <source>
        <dbReference type="PROSITE" id="PS50850"/>
    </source>
</evidence>
<feature type="transmembrane region" description="Helical" evidence="9">
    <location>
        <begin position="342"/>
        <end position="361"/>
    </location>
</feature>
<name>A0AAN7UR14_9PEZI</name>
<dbReference type="GO" id="GO:0022857">
    <property type="term" value="F:transmembrane transporter activity"/>
    <property type="evidence" value="ECO:0007669"/>
    <property type="project" value="InterPro"/>
</dbReference>
<evidence type="ECO:0000256" key="3">
    <source>
        <dbReference type="ARBA" id="ARBA00022475"/>
    </source>
</evidence>
<feature type="transmembrane region" description="Helical" evidence="9">
    <location>
        <begin position="465"/>
        <end position="485"/>
    </location>
</feature>
<feature type="transmembrane region" description="Helical" evidence="9">
    <location>
        <begin position="235"/>
        <end position="255"/>
    </location>
</feature>
<sequence length="504" mass="56705">MSDTKTRPSYNNMDSDIKTATVENGSGKSTDESVREEATIIVVNPKRTWRSYFWDTFDKSPEERRFLTKLDAILLTFACLGYFIKALDQVNVNSAFVSGMKEDLGLNGNQLNYIITAWTVGYAIGEIPSNLLLTKIRPSIWIPSLEVLWSVLTILLAKCTTATQIYVLRFFIGLAESAFYPGMQYVIGSWYRKDELAKRSCIFQSSGAIGSMFSGYLIAAVYHLGGVGGFRGWQWLFIINTVISLPIAISGFFIFPDVPEITRSWWLTEEDIAMANKRMALEGRAKRGKLTKAKFKKIFSSWHIYGIVLLYIFFLNGAGYGGQPAFALWLKSEGYSVTTVNIYPTITQAVGVVFTYIYAWTSDSVFRGARWPPMVFAGMVIIATGTSLAVWNIPNGWKWGSYILGNISTGISGLTYAWANEICSEDNEERAFVTASMNQFAYVVQTWLPLIVWQQVEAPRYHKGFTTQVFLAAGLIVSAFTLRFLHHRERGRKRTTTTVSPAYD</sequence>
<evidence type="ECO:0000256" key="7">
    <source>
        <dbReference type="ARBA" id="ARBA00037968"/>
    </source>
</evidence>
<evidence type="ECO:0000256" key="1">
    <source>
        <dbReference type="ARBA" id="ARBA00004651"/>
    </source>
</evidence>
<dbReference type="Pfam" id="PF07690">
    <property type="entry name" value="MFS_1"/>
    <property type="match status" value="1"/>
</dbReference>
<evidence type="ECO:0000256" key="2">
    <source>
        <dbReference type="ARBA" id="ARBA00022448"/>
    </source>
</evidence>
<evidence type="ECO:0000256" key="9">
    <source>
        <dbReference type="SAM" id="Phobius"/>
    </source>
</evidence>
<dbReference type="FunFam" id="1.20.1250.20:FF:000065">
    <property type="entry name" value="Putative MFS pantothenate transporter"/>
    <property type="match status" value="1"/>
</dbReference>
<dbReference type="InterPro" id="IPR020846">
    <property type="entry name" value="MFS_dom"/>
</dbReference>
<dbReference type="Proteomes" id="UP001305414">
    <property type="component" value="Unassembled WGS sequence"/>
</dbReference>
<evidence type="ECO:0000313" key="11">
    <source>
        <dbReference type="EMBL" id="KAK5631156.1"/>
    </source>
</evidence>
<evidence type="ECO:0000256" key="4">
    <source>
        <dbReference type="ARBA" id="ARBA00022692"/>
    </source>
</evidence>
<proteinExistence type="inferred from homology"/>
<feature type="transmembrane region" description="Helical" evidence="9">
    <location>
        <begin position="163"/>
        <end position="180"/>
    </location>
</feature>
<dbReference type="PANTHER" id="PTHR43791:SF39">
    <property type="entry name" value="TRANSPORTER LIZ1_SEO1, PUTATIVE (AFU_ORTHOLOGUE AFUA_3G00980)-RELATED"/>
    <property type="match status" value="1"/>
</dbReference>
<keyword evidence="3" id="KW-1003">Cell membrane</keyword>
<keyword evidence="6 9" id="KW-0472">Membrane</keyword>
<dbReference type="SUPFAM" id="SSF103473">
    <property type="entry name" value="MFS general substrate transporter"/>
    <property type="match status" value="1"/>
</dbReference>
<comment type="subcellular location">
    <subcellularLocation>
        <location evidence="1">Cell membrane</location>
        <topology evidence="1">Multi-pass membrane protein</topology>
    </subcellularLocation>
</comment>
<keyword evidence="5 9" id="KW-1133">Transmembrane helix</keyword>
<feature type="transmembrane region" description="Helical" evidence="9">
    <location>
        <begin position="302"/>
        <end position="322"/>
    </location>
</feature>
<reference evidence="11 12" key="1">
    <citation type="submission" date="2023-10" db="EMBL/GenBank/DDBJ databases">
        <title>Draft genome sequence of Xylaria bambusicola isolate GMP-LS, the root and basal stem rot pathogen of sugarcane in Indonesia.</title>
        <authorList>
            <person name="Selvaraj P."/>
            <person name="Muralishankar V."/>
            <person name="Muruganantham S."/>
            <person name="Sp S."/>
            <person name="Haryani S."/>
            <person name="Lau K.J.X."/>
            <person name="Naqvi N.I."/>
        </authorList>
    </citation>
    <scope>NUCLEOTIDE SEQUENCE [LARGE SCALE GENOMIC DNA]</scope>
    <source>
        <strain evidence="11">GMP-LS</strain>
    </source>
</reference>
<evidence type="ECO:0000256" key="6">
    <source>
        <dbReference type="ARBA" id="ARBA00023136"/>
    </source>
</evidence>
<comment type="caution">
    <text evidence="11">The sequence shown here is derived from an EMBL/GenBank/DDBJ whole genome shotgun (WGS) entry which is preliminary data.</text>
</comment>
<dbReference type="GO" id="GO:0005886">
    <property type="term" value="C:plasma membrane"/>
    <property type="evidence" value="ECO:0007669"/>
    <property type="project" value="UniProtKB-SubCell"/>
</dbReference>
<keyword evidence="2" id="KW-0813">Transport</keyword>
<keyword evidence="4 9" id="KW-0812">Transmembrane</keyword>
<dbReference type="Gene3D" id="1.20.1250.20">
    <property type="entry name" value="MFS general substrate transporter like domains"/>
    <property type="match status" value="2"/>
</dbReference>
<feature type="transmembrane region" description="Helical" evidence="9">
    <location>
        <begin position="373"/>
        <end position="393"/>
    </location>
</feature>
<dbReference type="FunFam" id="1.20.1250.20:FF:000386">
    <property type="entry name" value="MFS general substrate transporter"/>
    <property type="match status" value="1"/>
</dbReference>
<dbReference type="EMBL" id="JAWHQM010000018">
    <property type="protein sequence ID" value="KAK5631156.1"/>
    <property type="molecule type" value="Genomic_DNA"/>
</dbReference>
<dbReference type="AlphaFoldDB" id="A0AAN7UR14"/>
<feature type="domain" description="Major facilitator superfamily (MFS) profile" evidence="10">
    <location>
        <begin position="74"/>
        <end position="490"/>
    </location>
</feature>
<dbReference type="PANTHER" id="PTHR43791">
    <property type="entry name" value="PERMEASE-RELATED"/>
    <property type="match status" value="1"/>
</dbReference>
<evidence type="ECO:0000313" key="12">
    <source>
        <dbReference type="Proteomes" id="UP001305414"/>
    </source>
</evidence>
<feature type="transmembrane region" description="Helical" evidence="9">
    <location>
        <begin position="113"/>
        <end position="133"/>
    </location>
</feature>
<protein>
    <recommendedName>
        <fullName evidence="10">Major facilitator superfamily (MFS) profile domain-containing protein</fullName>
    </recommendedName>
</protein>